<dbReference type="Gene3D" id="2.60.120.180">
    <property type="match status" value="2"/>
</dbReference>
<keyword evidence="7 10" id="KW-0119">Carbohydrate metabolism</keyword>
<dbReference type="GO" id="GO:0031176">
    <property type="term" value="F:endo-1,4-beta-xylanase activity"/>
    <property type="evidence" value="ECO:0007669"/>
    <property type="project" value="UniProtKB-UniRule"/>
</dbReference>
<evidence type="ECO:0000256" key="6">
    <source>
        <dbReference type="ARBA" id="ARBA00022801"/>
    </source>
</evidence>
<protein>
    <recommendedName>
        <fullName evidence="4 10">endo-1,4-beta-xylanase</fullName>
        <ecNumber evidence="4 10">3.2.1.8</ecNumber>
    </recommendedName>
</protein>
<accession>A0A409YU96</accession>
<dbReference type="PANTHER" id="PTHR46828">
    <property type="entry name" value="ENDO-1,4-BETA-XYLANASE A-RELATED"/>
    <property type="match status" value="1"/>
</dbReference>
<dbReference type="InterPro" id="IPR013319">
    <property type="entry name" value="GH11/12"/>
</dbReference>
<feature type="active site" description="Proton donor" evidence="10">
    <location>
        <position position="425"/>
    </location>
</feature>
<sequence length="441" mass="48421">MIARILSISALFSLFTIVLSTPPLDLQRRDGFPLPSTLTPVSGGFVFTPNIEGCKNGPGGSYTYNWTFETSQTGPYCGKGWIPGTGRTVTYNGTYFPSGNSMVALYGWTRNPLVEYYILESFGTFNPASAATRKATITCDGQVYDVYQATRYNQPSIDGVQTFNQYCAQLSNGTCPVSDFVALIIRGNLIEVTVAYIMPHTTLRILIHHPSIPSLENMILSINALVALFAAVIATPALELERRDGFPLPSTLTPVPGGYMFTPDIEGCKNGPEGSYTYNWTYPTSQGDAFCGKGWIPGTGRTVTYNGTYVPNGNSNVALYGWTRNPLVEYYILESYGTYYPGSVATRRGNITCNGNIYDVLQNTRYNQPSIDGTIQTYAQYWSIKRNIQRGGVIRGVIDASCHFDAFESYGLHLGAHEYQIMAVESYYSSGNVTMNISSSP</sequence>
<keyword evidence="9 10" id="KW-0624">Polysaccharide degradation</keyword>
<organism evidence="13 14">
    <name type="scientific">Panaeolus cyanescens</name>
    <dbReference type="NCBI Taxonomy" id="181874"/>
    <lineage>
        <taxon>Eukaryota</taxon>
        <taxon>Fungi</taxon>
        <taxon>Dikarya</taxon>
        <taxon>Basidiomycota</taxon>
        <taxon>Agaricomycotina</taxon>
        <taxon>Agaricomycetes</taxon>
        <taxon>Agaricomycetidae</taxon>
        <taxon>Agaricales</taxon>
        <taxon>Agaricineae</taxon>
        <taxon>Galeropsidaceae</taxon>
        <taxon>Panaeolus</taxon>
    </lineage>
</organism>
<evidence type="ECO:0000256" key="1">
    <source>
        <dbReference type="ARBA" id="ARBA00000681"/>
    </source>
</evidence>
<evidence type="ECO:0000256" key="5">
    <source>
        <dbReference type="ARBA" id="ARBA00022651"/>
    </source>
</evidence>
<comment type="caution">
    <text evidence="13">The sequence shown here is derived from an EMBL/GenBank/DDBJ whole genome shotgun (WGS) entry which is preliminary data.</text>
</comment>
<evidence type="ECO:0000256" key="2">
    <source>
        <dbReference type="ARBA" id="ARBA00004851"/>
    </source>
</evidence>
<proteinExistence type="inferred from homology"/>
<keyword evidence="14" id="KW-1185">Reference proteome</keyword>
<comment type="caution">
    <text evidence="10">Lacks conserved residue(s) required for the propagation of feature annotation.</text>
</comment>
<name>A0A409YU96_9AGAR</name>
<evidence type="ECO:0000313" key="14">
    <source>
        <dbReference type="Proteomes" id="UP000284842"/>
    </source>
</evidence>
<dbReference type="EC" id="3.2.1.8" evidence="4 10"/>
<evidence type="ECO:0000256" key="7">
    <source>
        <dbReference type="ARBA" id="ARBA00023277"/>
    </source>
</evidence>
<feature type="domain" description="GH11" evidence="12">
    <location>
        <begin position="234"/>
        <end position="438"/>
    </location>
</feature>
<dbReference type="Pfam" id="PF00457">
    <property type="entry name" value="Glyco_hydro_11"/>
    <property type="match status" value="2"/>
</dbReference>
<keyword evidence="6 10" id="KW-0378">Hydrolase</keyword>
<comment type="similarity">
    <text evidence="3 10">Belongs to the glycosyl hydrolase 11 (cellulase G) family.</text>
</comment>
<dbReference type="EMBL" id="NHTK01000607">
    <property type="protein sequence ID" value="PPR06586.1"/>
    <property type="molecule type" value="Genomic_DNA"/>
</dbReference>
<evidence type="ECO:0000256" key="4">
    <source>
        <dbReference type="ARBA" id="ARBA00012590"/>
    </source>
</evidence>
<dbReference type="PROSITE" id="PS51761">
    <property type="entry name" value="GH11_3"/>
    <property type="match status" value="2"/>
</dbReference>
<evidence type="ECO:0000313" key="13">
    <source>
        <dbReference type="EMBL" id="PPR06586.1"/>
    </source>
</evidence>
<keyword evidence="11" id="KW-0732">Signal</keyword>
<dbReference type="InterPro" id="IPR033123">
    <property type="entry name" value="GH11_dom"/>
</dbReference>
<feature type="signal peptide" evidence="11">
    <location>
        <begin position="1"/>
        <end position="20"/>
    </location>
</feature>
<dbReference type="PRINTS" id="PR00911">
    <property type="entry name" value="GLHYDRLASE11"/>
</dbReference>
<dbReference type="InterPro" id="IPR018208">
    <property type="entry name" value="GH11_AS_1"/>
</dbReference>
<feature type="active site" description="Nucleophile" evidence="10">
    <location>
        <position position="329"/>
    </location>
</feature>
<dbReference type="AlphaFoldDB" id="A0A409YU96"/>
<dbReference type="PANTHER" id="PTHR46828:SF2">
    <property type="entry name" value="ENDO-1,4-BETA-XYLANASE A-RELATED"/>
    <property type="match status" value="1"/>
</dbReference>
<dbReference type="OrthoDB" id="2115822at2759"/>
<comment type="catalytic activity">
    <reaction evidence="1 10">
        <text>Endohydrolysis of (1-&gt;4)-beta-D-xylosidic linkages in xylans.</text>
        <dbReference type="EC" id="3.2.1.8"/>
    </reaction>
</comment>
<evidence type="ECO:0000256" key="10">
    <source>
        <dbReference type="PROSITE-ProRule" id="PRU01097"/>
    </source>
</evidence>
<dbReference type="InterPro" id="IPR001137">
    <property type="entry name" value="Glyco_hydro_11"/>
</dbReference>
<evidence type="ECO:0000256" key="9">
    <source>
        <dbReference type="ARBA" id="ARBA00023326"/>
    </source>
</evidence>
<evidence type="ECO:0000259" key="12">
    <source>
        <dbReference type="PROSITE" id="PS51761"/>
    </source>
</evidence>
<reference evidence="13 14" key="1">
    <citation type="journal article" date="2018" name="Evol. Lett.">
        <title>Horizontal gene cluster transfer increased hallucinogenic mushroom diversity.</title>
        <authorList>
            <person name="Reynolds H.T."/>
            <person name="Vijayakumar V."/>
            <person name="Gluck-Thaler E."/>
            <person name="Korotkin H.B."/>
            <person name="Matheny P.B."/>
            <person name="Slot J.C."/>
        </authorList>
    </citation>
    <scope>NUCLEOTIDE SEQUENCE [LARGE SCALE GENOMIC DNA]</scope>
    <source>
        <strain evidence="13 14">2629</strain>
    </source>
</reference>
<evidence type="ECO:0000256" key="3">
    <source>
        <dbReference type="ARBA" id="ARBA00007792"/>
    </source>
</evidence>
<feature type="chain" id="PRO_5019014614" description="endo-1,4-beta-xylanase" evidence="11">
    <location>
        <begin position="21"/>
        <end position="441"/>
    </location>
</feature>
<feature type="domain" description="GH11" evidence="12">
    <location>
        <begin position="20"/>
        <end position="221"/>
    </location>
</feature>
<evidence type="ECO:0000256" key="8">
    <source>
        <dbReference type="ARBA" id="ARBA00023295"/>
    </source>
</evidence>
<keyword evidence="8 10" id="KW-0326">Glycosidase</keyword>
<dbReference type="Proteomes" id="UP000284842">
    <property type="component" value="Unassembled WGS sequence"/>
</dbReference>
<dbReference type="InterPro" id="IPR013320">
    <property type="entry name" value="ConA-like_dom_sf"/>
</dbReference>
<keyword evidence="5 10" id="KW-0858">Xylan degradation</keyword>
<dbReference type="SUPFAM" id="SSF49899">
    <property type="entry name" value="Concanavalin A-like lectins/glucanases"/>
    <property type="match status" value="2"/>
</dbReference>
<comment type="pathway">
    <text evidence="2 10">Glycan degradation; xylan degradation.</text>
</comment>
<gene>
    <name evidence="13" type="ORF">CVT24_001767</name>
</gene>
<dbReference type="PROSITE" id="PS00776">
    <property type="entry name" value="GH11_1"/>
    <property type="match status" value="2"/>
</dbReference>
<dbReference type="InParanoid" id="A0A409YU96"/>
<dbReference type="UniPathway" id="UPA00114"/>
<dbReference type="GO" id="GO:0045493">
    <property type="term" value="P:xylan catabolic process"/>
    <property type="evidence" value="ECO:0007669"/>
    <property type="project" value="UniProtKB-UniRule"/>
</dbReference>
<evidence type="ECO:0000256" key="11">
    <source>
        <dbReference type="SAM" id="SignalP"/>
    </source>
</evidence>